<feature type="domain" description="ZFAND1-like ubiquitin-like" evidence="1">
    <location>
        <begin position="214"/>
        <end position="287"/>
    </location>
</feature>
<dbReference type="RefSeq" id="XP_028035980.1">
    <property type="nucleotide sequence ID" value="XM_028180179.1"/>
</dbReference>
<dbReference type="OrthoDB" id="431929at2759"/>
<protein>
    <submittedName>
        <fullName evidence="3">AN1-type zinc finger protein 1-like</fullName>
    </submittedName>
</protein>
<proteinExistence type="predicted"/>
<dbReference type="Proteomes" id="UP000504629">
    <property type="component" value="Unplaced"/>
</dbReference>
<gene>
    <name evidence="3" type="primary">LOC114247268</name>
</gene>
<keyword evidence="2" id="KW-1185">Reference proteome</keyword>
<dbReference type="PANTHER" id="PTHR14677">
    <property type="entry name" value="ARSENITE INDUCUBLE RNA ASSOCIATED PROTEIN AIP-1-RELATED"/>
    <property type="match status" value="1"/>
</dbReference>
<evidence type="ECO:0000313" key="2">
    <source>
        <dbReference type="Proteomes" id="UP000504629"/>
    </source>
</evidence>
<evidence type="ECO:0000259" key="1">
    <source>
        <dbReference type="Pfam" id="PF25327"/>
    </source>
</evidence>
<reference evidence="3" key="1">
    <citation type="submission" date="2025-08" db="UniProtKB">
        <authorList>
            <consortium name="RefSeq"/>
        </authorList>
    </citation>
    <scope>IDENTIFICATION</scope>
    <source>
        <tissue evidence="3">Silk gland</tissue>
    </source>
</reference>
<sequence length="304" mass="34576">MEFPTLGENCQYPGCNQTDFLPLQCKCAKVFCREHFNTHCLSGECELAPQPKEVNLKKDDQIFKCSEKSCNKGNVHEMICSKCNKHFCVEHRFHPSCPEIDDETLAAKIEQFEAPKRQFREANKHLQGMITENIRKALQSSAKVKTASKIHLMRIKQKASGPKSIPPSDRVYFAIKKPTNMDAKPLKILQDEDHLIKLGTLVLEPDLKDTVPVFISTKWSLGRAIDCICETCNIRNDNNKIGNIKLRLFRQLDGYCISPTAMDIEINELVNKEILLEGDRLLIEYIDSNSLASLDENAHVFLVV</sequence>
<dbReference type="Gene3D" id="4.10.1110.10">
    <property type="entry name" value="AN1-like Zinc finger"/>
    <property type="match status" value="2"/>
</dbReference>
<dbReference type="InterPro" id="IPR057358">
    <property type="entry name" value="UBL_ZFAND1-like"/>
</dbReference>
<dbReference type="Pfam" id="PF25327">
    <property type="entry name" value="UBL_ZFAND1"/>
    <property type="match status" value="1"/>
</dbReference>
<dbReference type="InterPro" id="IPR035896">
    <property type="entry name" value="AN1-like_Znf"/>
</dbReference>
<dbReference type="SUPFAM" id="SSF118310">
    <property type="entry name" value="AN1-like Zinc finger"/>
    <property type="match status" value="2"/>
</dbReference>
<dbReference type="AlphaFoldDB" id="A0A6J2K257"/>
<accession>A0A6J2K257</accession>
<dbReference type="PANTHER" id="PTHR14677:SF20">
    <property type="entry name" value="ZINC FINGER AN1-TYPE CONTAINING 2A-RELATED"/>
    <property type="match status" value="1"/>
</dbReference>
<evidence type="ECO:0000313" key="3">
    <source>
        <dbReference type="RefSeq" id="XP_028035980.1"/>
    </source>
</evidence>
<organism evidence="2 3">
    <name type="scientific">Bombyx mandarina</name>
    <name type="common">Wild silk moth</name>
    <name type="synonym">Wild silkworm</name>
    <dbReference type="NCBI Taxonomy" id="7092"/>
    <lineage>
        <taxon>Eukaryota</taxon>
        <taxon>Metazoa</taxon>
        <taxon>Ecdysozoa</taxon>
        <taxon>Arthropoda</taxon>
        <taxon>Hexapoda</taxon>
        <taxon>Insecta</taxon>
        <taxon>Pterygota</taxon>
        <taxon>Neoptera</taxon>
        <taxon>Endopterygota</taxon>
        <taxon>Lepidoptera</taxon>
        <taxon>Glossata</taxon>
        <taxon>Ditrysia</taxon>
        <taxon>Bombycoidea</taxon>
        <taxon>Bombycidae</taxon>
        <taxon>Bombycinae</taxon>
        <taxon>Bombyx</taxon>
    </lineage>
</organism>
<dbReference type="GO" id="GO:0005737">
    <property type="term" value="C:cytoplasm"/>
    <property type="evidence" value="ECO:0007669"/>
    <property type="project" value="TreeGrafter"/>
</dbReference>
<dbReference type="KEGG" id="bman:114247268"/>
<name>A0A6J2K257_BOMMA</name>
<dbReference type="GeneID" id="114247268"/>